<sequence length="114" mass="12993">MIKIEAIVREEKFEDVKEALNKIDVHGITVYQVMGCGMQKGRTEMVRGQKIDIMMRPKIKLEIYVSDEKWEEKTIKAIQKSAYTGEIGDGKIVSYDLKNVVRIRTGETGTDALN</sequence>
<dbReference type="EMBL" id="AP019309">
    <property type="protein sequence ID" value="BBH27643.1"/>
    <property type="molecule type" value="Genomic_DNA"/>
</dbReference>
<dbReference type="InParanoid" id="A0A3G9JRN2"/>
<dbReference type="InterPro" id="IPR015867">
    <property type="entry name" value="N-reg_PII/ATP_PRibTrfase_C"/>
</dbReference>
<gene>
    <name evidence="1" type="ORF">SG0102_25770</name>
</gene>
<name>A0A3G9JRN2_9FIRM</name>
<dbReference type="PRINTS" id="PR00340">
    <property type="entry name" value="PIIGLNB"/>
</dbReference>
<dbReference type="GO" id="GO:0030234">
    <property type="term" value="F:enzyme regulator activity"/>
    <property type="evidence" value="ECO:0007669"/>
    <property type="project" value="InterPro"/>
</dbReference>
<dbReference type="AlphaFoldDB" id="A0A3G9JRN2"/>
<evidence type="ECO:0000313" key="1">
    <source>
        <dbReference type="EMBL" id="BBH27643.1"/>
    </source>
</evidence>
<protein>
    <submittedName>
        <fullName evidence="1">Nitrogen regulatory protein P-II</fullName>
    </submittedName>
</protein>
<dbReference type="PANTHER" id="PTHR30115:SF11">
    <property type="entry name" value="NITROGEN REGULATORY PROTEIN P-II HOMOLOG"/>
    <property type="match status" value="1"/>
</dbReference>
<dbReference type="PROSITE" id="PS51343">
    <property type="entry name" value="PII_GLNB_DOM"/>
    <property type="match status" value="1"/>
</dbReference>
<keyword evidence="2" id="KW-1185">Reference proteome</keyword>
<accession>A0A3G9JRN2</accession>
<organism evidence="1 2">
    <name type="scientific">Intestinibaculum porci</name>
    <dbReference type="NCBI Taxonomy" id="2487118"/>
    <lineage>
        <taxon>Bacteria</taxon>
        <taxon>Bacillati</taxon>
        <taxon>Bacillota</taxon>
        <taxon>Erysipelotrichia</taxon>
        <taxon>Erysipelotrichales</taxon>
        <taxon>Erysipelotrichaceae</taxon>
        <taxon>Intestinibaculum</taxon>
    </lineage>
</organism>
<evidence type="ECO:0000313" key="2">
    <source>
        <dbReference type="Proteomes" id="UP000268059"/>
    </source>
</evidence>
<dbReference type="Proteomes" id="UP000268059">
    <property type="component" value="Chromosome"/>
</dbReference>
<dbReference type="SUPFAM" id="SSF54913">
    <property type="entry name" value="GlnB-like"/>
    <property type="match status" value="1"/>
</dbReference>
<dbReference type="PANTHER" id="PTHR30115">
    <property type="entry name" value="NITROGEN REGULATORY PROTEIN P-II"/>
    <property type="match status" value="1"/>
</dbReference>
<dbReference type="InterPro" id="IPR011322">
    <property type="entry name" value="N-reg_PII-like_a/b"/>
</dbReference>
<dbReference type="FunCoup" id="A0A3G9JRN2">
    <property type="interactions" value="270"/>
</dbReference>
<reference evidence="1 2" key="1">
    <citation type="submission" date="2018-11" db="EMBL/GenBank/DDBJ databases">
        <title>Novel Erysipelotrichaceae bacterium isolated from small intestine of a swine.</title>
        <authorList>
            <person name="Kim J.S."/>
            <person name="Choe H."/>
            <person name="Lee Y.R."/>
            <person name="Kim K.M."/>
            <person name="Park D.S."/>
        </authorList>
    </citation>
    <scope>NUCLEOTIDE SEQUENCE [LARGE SCALE GENOMIC DNA]</scope>
    <source>
        <strain evidence="1 2">SG0102</strain>
    </source>
</reference>
<dbReference type="SMART" id="SM00938">
    <property type="entry name" value="P-II"/>
    <property type="match status" value="1"/>
</dbReference>
<dbReference type="KEGG" id="ebm:SG0102_25770"/>
<dbReference type="GO" id="GO:0005829">
    <property type="term" value="C:cytosol"/>
    <property type="evidence" value="ECO:0007669"/>
    <property type="project" value="TreeGrafter"/>
</dbReference>
<dbReference type="OrthoDB" id="9802729at2"/>
<proteinExistence type="predicted"/>
<dbReference type="RefSeq" id="WP_125120347.1">
    <property type="nucleotide sequence ID" value="NZ_AP019309.1"/>
</dbReference>
<dbReference type="Pfam" id="PF00543">
    <property type="entry name" value="P-II"/>
    <property type="match status" value="1"/>
</dbReference>
<dbReference type="GO" id="GO:0006808">
    <property type="term" value="P:regulation of nitrogen utilization"/>
    <property type="evidence" value="ECO:0007669"/>
    <property type="project" value="InterPro"/>
</dbReference>
<dbReference type="Gene3D" id="3.30.70.120">
    <property type="match status" value="1"/>
</dbReference>
<dbReference type="InterPro" id="IPR002187">
    <property type="entry name" value="N-reg_PII"/>
</dbReference>
<dbReference type="GO" id="GO:0005524">
    <property type="term" value="F:ATP binding"/>
    <property type="evidence" value="ECO:0007669"/>
    <property type="project" value="TreeGrafter"/>
</dbReference>